<evidence type="ECO:0000313" key="5">
    <source>
        <dbReference type="Proteomes" id="UP001054252"/>
    </source>
</evidence>
<evidence type="ECO:0000256" key="1">
    <source>
        <dbReference type="ARBA" id="ARBA00006568"/>
    </source>
</evidence>
<organism evidence="4 5">
    <name type="scientific">Rubroshorea leprosula</name>
    <dbReference type="NCBI Taxonomy" id="152421"/>
    <lineage>
        <taxon>Eukaryota</taxon>
        <taxon>Viridiplantae</taxon>
        <taxon>Streptophyta</taxon>
        <taxon>Embryophyta</taxon>
        <taxon>Tracheophyta</taxon>
        <taxon>Spermatophyta</taxon>
        <taxon>Magnoliopsida</taxon>
        <taxon>eudicotyledons</taxon>
        <taxon>Gunneridae</taxon>
        <taxon>Pentapetalae</taxon>
        <taxon>rosids</taxon>
        <taxon>malvids</taxon>
        <taxon>Malvales</taxon>
        <taxon>Dipterocarpaceae</taxon>
        <taxon>Rubroshorea</taxon>
    </lineage>
</organism>
<evidence type="ECO:0000313" key="4">
    <source>
        <dbReference type="EMBL" id="GKV37941.1"/>
    </source>
</evidence>
<keyword evidence="5" id="KW-1185">Reference proteome</keyword>
<dbReference type="Proteomes" id="UP001054252">
    <property type="component" value="Unassembled WGS sequence"/>
</dbReference>
<dbReference type="AlphaFoldDB" id="A0AAV5LKJ4"/>
<dbReference type="Pfam" id="PF01419">
    <property type="entry name" value="Jacalin"/>
    <property type="match status" value="1"/>
</dbReference>
<accession>A0AAV5LKJ4</accession>
<dbReference type="SMART" id="SM00915">
    <property type="entry name" value="Jacalin"/>
    <property type="match status" value="1"/>
</dbReference>
<proteinExistence type="inferred from homology"/>
<name>A0AAV5LKJ4_9ROSI</name>
<keyword evidence="2" id="KW-0430">Lectin</keyword>
<dbReference type="GO" id="GO:0030246">
    <property type="term" value="F:carbohydrate binding"/>
    <property type="evidence" value="ECO:0007669"/>
    <property type="project" value="UniProtKB-KW"/>
</dbReference>
<dbReference type="SUPFAM" id="SSF51101">
    <property type="entry name" value="Mannose-binding lectins"/>
    <property type="match status" value="1"/>
</dbReference>
<gene>
    <name evidence="4" type="ORF">SLEP1_g45901</name>
</gene>
<evidence type="ECO:0000259" key="3">
    <source>
        <dbReference type="PROSITE" id="PS51752"/>
    </source>
</evidence>
<reference evidence="4 5" key="1">
    <citation type="journal article" date="2021" name="Commun. Biol.">
        <title>The genome of Shorea leprosula (Dipterocarpaceae) highlights the ecological relevance of drought in aseasonal tropical rainforests.</title>
        <authorList>
            <person name="Ng K.K.S."/>
            <person name="Kobayashi M.J."/>
            <person name="Fawcett J.A."/>
            <person name="Hatakeyama M."/>
            <person name="Paape T."/>
            <person name="Ng C.H."/>
            <person name="Ang C.C."/>
            <person name="Tnah L.H."/>
            <person name="Lee C.T."/>
            <person name="Nishiyama T."/>
            <person name="Sese J."/>
            <person name="O'Brien M.J."/>
            <person name="Copetti D."/>
            <person name="Mohd Noor M.I."/>
            <person name="Ong R.C."/>
            <person name="Putra M."/>
            <person name="Sireger I.Z."/>
            <person name="Indrioko S."/>
            <person name="Kosugi Y."/>
            <person name="Izuno A."/>
            <person name="Isagi Y."/>
            <person name="Lee S.L."/>
            <person name="Shimizu K.K."/>
        </authorList>
    </citation>
    <scope>NUCLEOTIDE SEQUENCE [LARGE SCALE GENOMIC DNA]</scope>
    <source>
        <strain evidence="4">214</strain>
    </source>
</reference>
<dbReference type="PANTHER" id="PTHR47293">
    <property type="entry name" value="JACALIN-RELATED LECTIN 3"/>
    <property type="match status" value="1"/>
</dbReference>
<protein>
    <recommendedName>
        <fullName evidence="3">Jacalin-type lectin domain-containing protein</fullName>
    </recommendedName>
</protein>
<evidence type="ECO:0000256" key="2">
    <source>
        <dbReference type="ARBA" id="ARBA00022734"/>
    </source>
</evidence>
<comment type="caution">
    <text evidence="4">The sequence shown here is derived from an EMBL/GenBank/DDBJ whole genome shotgun (WGS) entry which is preliminary data.</text>
</comment>
<dbReference type="CDD" id="cd09612">
    <property type="entry name" value="Jacalin"/>
    <property type="match status" value="1"/>
</dbReference>
<comment type="similarity">
    <text evidence="1">Belongs to the jacalin lectin family.</text>
</comment>
<dbReference type="PROSITE" id="PS51752">
    <property type="entry name" value="JACALIN_LECTIN"/>
    <property type="match status" value="1"/>
</dbReference>
<dbReference type="Gene3D" id="2.100.10.30">
    <property type="entry name" value="Jacalin-like lectin domain"/>
    <property type="match status" value="1"/>
</dbReference>
<dbReference type="PANTHER" id="PTHR47293:SF70">
    <property type="entry name" value="JACALIN-RELATED LECTIN 24-RELATED"/>
    <property type="match status" value="1"/>
</dbReference>
<dbReference type="InterPro" id="IPR001229">
    <property type="entry name" value="Jacalin-like_lectin_dom"/>
</dbReference>
<feature type="domain" description="Jacalin-type lectin" evidence="3">
    <location>
        <begin position="6"/>
        <end position="151"/>
    </location>
</feature>
<dbReference type="EMBL" id="BPVZ01000125">
    <property type="protein sequence ID" value="GKV37941.1"/>
    <property type="molecule type" value="Genomic_DNA"/>
</dbReference>
<sequence>MGDEKMIKVGVAGRFSCEDEYWDEKGNSELYEIYISHGDCIQSIQFQYVVEGTLVLSEVHGICNGPKFNLIRFNYPSEFLTGISGDCLANQKLSSLTITTNKRSYGPFGRFTNAHHFDLQFGNSRQFGGFYGYCDKTRNNYVAALGVYLKLSNKMEINPGDCILIERELTEDDSCTCFEINDPCTGRRRKNV</sequence>
<dbReference type="InterPro" id="IPR036404">
    <property type="entry name" value="Jacalin-like_lectin_dom_sf"/>
</dbReference>
<dbReference type="InterPro" id="IPR033734">
    <property type="entry name" value="Jacalin-like_lectin_dom_plant"/>
</dbReference>